<dbReference type="RefSeq" id="WP_168057849.1">
    <property type="nucleotide sequence ID" value="NZ_VTOW01000001.1"/>
</dbReference>
<organism evidence="3 4">
    <name type="scientific">Candidatus Manganitrophus noduliformans</name>
    <dbReference type="NCBI Taxonomy" id="2606439"/>
    <lineage>
        <taxon>Bacteria</taxon>
        <taxon>Pseudomonadati</taxon>
        <taxon>Nitrospirota</taxon>
        <taxon>Nitrospiria</taxon>
        <taxon>Candidatus Troglogloeales</taxon>
        <taxon>Candidatus Manganitrophaceae</taxon>
        <taxon>Candidatus Manganitrophus</taxon>
    </lineage>
</organism>
<dbReference type="InterPro" id="IPR012312">
    <property type="entry name" value="Hemerythrin-like"/>
</dbReference>
<reference evidence="3 4" key="1">
    <citation type="journal article" date="2020" name="Nature">
        <title>Bacterial chemolithoautotrophy via manganese oxidation.</title>
        <authorList>
            <person name="Yu H."/>
            <person name="Leadbetter J.R."/>
        </authorList>
    </citation>
    <scope>NUCLEOTIDE SEQUENCE [LARGE SCALE GENOMIC DNA]</scope>
    <source>
        <strain evidence="3 4">Mn-1</strain>
    </source>
</reference>
<dbReference type="PANTHER" id="PTHR35585">
    <property type="entry name" value="HHE DOMAIN PROTEIN (AFU_ORTHOLOGUE AFUA_4G00730)"/>
    <property type="match status" value="1"/>
</dbReference>
<sequence length="145" mass="17207">MMKATELLQEDHEKMRNLLERLRSARDKEELLLKVEKEIRIHAQLEEALFYPAVRDVDGAWVDSALDAHQQVDELLEDLIDAVEEEEEFEQKLNELEEHLNAHIDDEEVRIFPQMEERLEEQLNELGSQIGQMRSDLEEEWREAA</sequence>
<dbReference type="Gene3D" id="1.20.120.520">
    <property type="entry name" value="nmb1532 protein domain like"/>
    <property type="match status" value="1"/>
</dbReference>
<evidence type="ECO:0000256" key="1">
    <source>
        <dbReference type="SAM" id="Coils"/>
    </source>
</evidence>
<feature type="domain" description="Hemerythrin-like" evidence="2">
    <location>
        <begin position="5"/>
        <end position="114"/>
    </location>
</feature>
<feature type="coiled-coil region" evidence="1">
    <location>
        <begin position="1"/>
        <end position="136"/>
    </location>
</feature>
<dbReference type="Pfam" id="PF01814">
    <property type="entry name" value="Hemerythrin"/>
    <property type="match status" value="1"/>
</dbReference>
<gene>
    <name evidence="3" type="ORF">MNODULE_02150</name>
</gene>
<keyword evidence="4" id="KW-1185">Reference proteome</keyword>
<dbReference type="PANTHER" id="PTHR35585:SF1">
    <property type="entry name" value="HHE DOMAIN PROTEIN (AFU_ORTHOLOGUE AFUA_4G00730)"/>
    <property type="match status" value="1"/>
</dbReference>
<evidence type="ECO:0000259" key="2">
    <source>
        <dbReference type="Pfam" id="PF01814"/>
    </source>
</evidence>
<dbReference type="EMBL" id="VTOW01000001">
    <property type="protein sequence ID" value="NKE69553.1"/>
    <property type="molecule type" value="Genomic_DNA"/>
</dbReference>
<keyword evidence="1" id="KW-0175">Coiled coil</keyword>
<evidence type="ECO:0000313" key="3">
    <source>
        <dbReference type="EMBL" id="NKE69553.1"/>
    </source>
</evidence>
<comment type="caution">
    <text evidence="3">The sequence shown here is derived from an EMBL/GenBank/DDBJ whole genome shotgun (WGS) entry which is preliminary data.</text>
</comment>
<dbReference type="AlphaFoldDB" id="A0A7X6DLS1"/>
<accession>A0A7X6DLS1</accession>
<protein>
    <recommendedName>
        <fullName evidence="2">Hemerythrin-like domain-containing protein</fullName>
    </recommendedName>
</protein>
<proteinExistence type="predicted"/>
<name>A0A7X6DLS1_9BACT</name>
<evidence type="ECO:0000313" key="4">
    <source>
        <dbReference type="Proteomes" id="UP000534783"/>
    </source>
</evidence>
<dbReference type="Proteomes" id="UP000534783">
    <property type="component" value="Unassembled WGS sequence"/>
</dbReference>